<keyword evidence="2" id="KW-1185">Reference proteome</keyword>
<protein>
    <submittedName>
        <fullName evidence="1">Uncharacterized protein</fullName>
    </submittedName>
</protein>
<dbReference type="EMBL" id="BPLR01017581">
    <property type="protein sequence ID" value="GIY92762.1"/>
    <property type="molecule type" value="Genomic_DNA"/>
</dbReference>
<accession>A0AAV4XDQ0</accession>
<sequence>MLLGSELREIHLKSNNSSLNVRLWAWQTLRPENTLVRAIGLAWLDKDNTRLRLRPSAVHYPSPQSNSAGFRLLLASGQCTINDANWSKQACMFVIEDVR</sequence>
<proteinExistence type="predicted"/>
<comment type="caution">
    <text evidence="1">The sequence shown here is derived from an EMBL/GenBank/DDBJ whole genome shotgun (WGS) entry which is preliminary data.</text>
</comment>
<name>A0AAV4XDQ0_CAEEX</name>
<gene>
    <name evidence="1" type="ORF">CEXT_541391</name>
</gene>
<organism evidence="1 2">
    <name type="scientific">Caerostris extrusa</name>
    <name type="common">Bark spider</name>
    <name type="synonym">Caerostris bankana</name>
    <dbReference type="NCBI Taxonomy" id="172846"/>
    <lineage>
        <taxon>Eukaryota</taxon>
        <taxon>Metazoa</taxon>
        <taxon>Ecdysozoa</taxon>
        <taxon>Arthropoda</taxon>
        <taxon>Chelicerata</taxon>
        <taxon>Arachnida</taxon>
        <taxon>Araneae</taxon>
        <taxon>Araneomorphae</taxon>
        <taxon>Entelegynae</taxon>
        <taxon>Araneoidea</taxon>
        <taxon>Araneidae</taxon>
        <taxon>Caerostris</taxon>
    </lineage>
</organism>
<dbReference type="AlphaFoldDB" id="A0AAV4XDQ0"/>
<dbReference type="Proteomes" id="UP001054945">
    <property type="component" value="Unassembled WGS sequence"/>
</dbReference>
<evidence type="ECO:0000313" key="2">
    <source>
        <dbReference type="Proteomes" id="UP001054945"/>
    </source>
</evidence>
<evidence type="ECO:0000313" key="1">
    <source>
        <dbReference type="EMBL" id="GIY92762.1"/>
    </source>
</evidence>
<reference evidence="1 2" key="1">
    <citation type="submission" date="2021-06" db="EMBL/GenBank/DDBJ databases">
        <title>Caerostris extrusa draft genome.</title>
        <authorList>
            <person name="Kono N."/>
            <person name="Arakawa K."/>
        </authorList>
    </citation>
    <scope>NUCLEOTIDE SEQUENCE [LARGE SCALE GENOMIC DNA]</scope>
</reference>